<dbReference type="EMBL" id="FORP01000004">
    <property type="protein sequence ID" value="SFJ29578.1"/>
    <property type="molecule type" value="Genomic_DNA"/>
</dbReference>
<evidence type="ECO:0000313" key="3">
    <source>
        <dbReference type="Proteomes" id="UP000199025"/>
    </source>
</evidence>
<dbReference type="AlphaFoldDB" id="A0A1I3Q6S1"/>
<sequence>MTARSARTTPVRRLAVVGVTAIAAAGFSLPPP</sequence>
<gene>
    <name evidence="2" type="ORF">SAMN05421835_104206</name>
</gene>
<keyword evidence="1" id="KW-0472">Membrane</keyword>
<name>A0A1I3Q6S1_9PSEU</name>
<accession>A0A1I3Q6S1</accession>
<evidence type="ECO:0000256" key="1">
    <source>
        <dbReference type="SAM" id="Phobius"/>
    </source>
</evidence>
<evidence type="ECO:0000313" key="2">
    <source>
        <dbReference type="EMBL" id="SFJ29578.1"/>
    </source>
</evidence>
<keyword evidence="3" id="KW-1185">Reference proteome</keyword>
<feature type="transmembrane region" description="Helical" evidence="1">
    <location>
        <begin position="12"/>
        <end position="29"/>
    </location>
</feature>
<dbReference type="Proteomes" id="UP000199025">
    <property type="component" value="Unassembled WGS sequence"/>
</dbReference>
<keyword evidence="1" id="KW-1133">Transmembrane helix</keyword>
<reference evidence="2 3" key="1">
    <citation type="submission" date="2016-10" db="EMBL/GenBank/DDBJ databases">
        <authorList>
            <person name="de Groot N.N."/>
        </authorList>
    </citation>
    <scope>NUCLEOTIDE SEQUENCE [LARGE SCALE GENOMIC DNA]</scope>
    <source>
        <strain evidence="2 3">DSM 44468</strain>
    </source>
</reference>
<keyword evidence="1" id="KW-0812">Transmembrane</keyword>
<proteinExistence type="predicted"/>
<protein>
    <submittedName>
        <fullName evidence="2">Uncharacterized protein</fullName>
    </submittedName>
</protein>
<dbReference type="STRING" id="115433.SAMN05421835_104206"/>
<organism evidence="2 3">
    <name type="scientific">Amycolatopsis sacchari</name>
    <dbReference type="NCBI Taxonomy" id="115433"/>
    <lineage>
        <taxon>Bacteria</taxon>
        <taxon>Bacillati</taxon>
        <taxon>Actinomycetota</taxon>
        <taxon>Actinomycetes</taxon>
        <taxon>Pseudonocardiales</taxon>
        <taxon>Pseudonocardiaceae</taxon>
        <taxon>Amycolatopsis</taxon>
    </lineage>
</organism>